<dbReference type="AlphaFoldDB" id="A0A0N7J5I4"/>
<dbReference type="EMBL" id="KP726894">
    <property type="protein sequence ID" value="ALK43862.1"/>
    <property type="molecule type" value="Genomic_DNA"/>
</dbReference>
<dbReference type="RefSeq" id="WP_020956913.1">
    <property type="nucleotide sequence ID" value="NZ_CACTIK010000199.1"/>
</dbReference>
<sequence>MSYKVIDFLSDKETKLLYLLKENLSEKYAILVKVRLSEFLYSTQPEGSECFYTEFQSVNLVTIPFGIYDTLERKLVGVIFLNENGLEGQLLLEQHGVICEGIGALKDAILSEKLEVFMK</sequence>
<proteinExistence type="predicted"/>
<dbReference type="Pfam" id="PF10881">
    <property type="entry name" value="DUF2726"/>
    <property type="match status" value="1"/>
</dbReference>
<name>A0A0N7J5I4_ENTCL</name>
<organism evidence="2">
    <name type="scientific">Enterobacter cloacae</name>
    <dbReference type="NCBI Taxonomy" id="550"/>
    <lineage>
        <taxon>Bacteria</taxon>
        <taxon>Pseudomonadati</taxon>
        <taxon>Pseudomonadota</taxon>
        <taxon>Gammaproteobacteria</taxon>
        <taxon>Enterobacterales</taxon>
        <taxon>Enterobacteriaceae</taxon>
        <taxon>Enterobacter</taxon>
        <taxon>Enterobacter cloacae complex</taxon>
    </lineage>
</organism>
<accession>A0A0N7J5I4</accession>
<evidence type="ECO:0000259" key="1">
    <source>
        <dbReference type="Pfam" id="PF10881"/>
    </source>
</evidence>
<dbReference type="InterPro" id="IPR024402">
    <property type="entry name" value="DUF2726"/>
</dbReference>
<geneLocation type="plasmid" evidence="2">
    <name>pKPC-ECN49</name>
</geneLocation>
<dbReference type="NCBIfam" id="NF041452">
    <property type="entry name" value="DDP3"/>
    <property type="match status" value="1"/>
</dbReference>
<keyword evidence="2" id="KW-0614">Plasmid</keyword>
<feature type="domain" description="DUF2726" evidence="1">
    <location>
        <begin position="9"/>
        <end position="85"/>
    </location>
</feature>
<reference evidence="2" key="1">
    <citation type="submission" date="2015-01" db="EMBL/GenBank/DDBJ databases">
        <authorList>
            <person name="Zhao X.J."/>
            <person name="Ma P."/>
        </authorList>
    </citation>
    <scope>NUCLEOTIDE SEQUENCE</scope>
    <source>
        <strain evidence="2">ECN49</strain>
        <plasmid evidence="2">pKPC-ECN49</plasmid>
    </source>
</reference>
<protein>
    <recommendedName>
        <fullName evidence="1">DUF2726 domain-containing protein</fullName>
    </recommendedName>
</protein>
<evidence type="ECO:0000313" key="2">
    <source>
        <dbReference type="EMBL" id="ALK43862.1"/>
    </source>
</evidence>
<dbReference type="InterPro" id="IPR048237">
    <property type="entry name" value="DDP3-like"/>
</dbReference>